<feature type="compositionally biased region" description="Acidic residues" evidence="1">
    <location>
        <begin position="360"/>
        <end position="383"/>
    </location>
</feature>
<proteinExistence type="predicted"/>
<dbReference type="InterPro" id="IPR036420">
    <property type="entry name" value="BRCT_dom_sf"/>
</dbReference>
<feature type="compositionally biased region" description="Basic and acidic residues" evidence="1">
    <location>
        <begin position="430"/>
        <end position="440"/>
    </location>
</feature>
<feature type="compositionally biased region" description="Basic and acidic residues" evidence="1">
    <location>
        <begin position="384"/>
        <end position="408"/>
    </location>
</feature>
<evidence type="ECO:0000256" key="1">
    <source>
        <dbReference type="SAM" id="MobiDB-lite"/>
    </source>
</evidence>
<dbReference type="PROSITE" id="PS50172">
    <property type="entry name" value="BRCT"/>
    <property type="match status" value="1"/>
</dbReference>
<dbReference type="SUPFAM" id="SSF52113">
    <property type="entry name" value="BRCT domain"/>
    <property type="match status" value="1"/>
</dbReference>
<organism evidence="3 4">
    <name type="scientific">Kwoniella dendrophila CBS 6074</name>
    <dbReference type="NCBI Taxonomy" id="1295534"/>
    <lineage>
        <taxon>Eukaryota</taxon>
        <taxon>Fungi</taxon>
        <taxon>Dikarya</taxon>
        <taxon>Basidiomycota</taxon>
        <taxon>Agaricomycotina</taxon>
        <taxon>Tremellomycetes</taxon>
        <taxon>Tremellales</taxon>
        <taxon>Cryptococcaceae</taxon>
        <taxon>Kwoniella</taxon>
    </lineage>
</organism>
<dbReference type="AlphaFoldDB" id="A0AAX4K2U8"/>
<feature type="compositionally biased region" description="Basic and acidic residues" evidence="1">
    <location>
        <begin position="208"/>
        <end position="217"/>
    </location>
</feature>
<dbReference type="InterPro" id="IPR001357">
    <property type="entry name" value="BRCT_dom"/>
</dbReference>
<dbReference type="RefSeq" id="XP_066078783.1">
    <property type="nucleotide sequence ID" value="XM_066222686.1"/>
</dbReference>
<sequence>MSAGQFSTMGIFTQDDIPMTFYLINEDIMTTIVIQTHGGRTVSSYKSAQHIIFNRPSQNQHLDLHPQTQDEIRYLNNSADWQYVLTSNWISDCCKQKQLVDEEPYRIRTLGSGLPSPPSTSTIITQSHWNQENYIAHSEFETPNDLGLTSIESSHVSNGKSLAEQMTIQAQDESNVDSDVALSDEHRGSTSADAIIQEGISDMNMSSVKRERNGEDIADRDEETNQRAKKRKTNSDSSEETPEMIRYGTLKVWVKDPIEYKDFRSSTDLTMKTFRQKEIFDILVIEIANWSTTQENIRRGDVRRFLINDLRDKRPWRDWYGFWQSRRNQVDKRLQRLGIDTNNWNKRKSLKLSVDPITISDDDEEDSENIDGEEPEDGQDDIYEEHGDPDGKDEHPDTDNDEDIKPKEEDEEEEEQQFYSAQNSMSEFYPENHEQLDRDNSPLILKTESQEGEPSLDVVNVKQEKDNIHM</sequence>
<accession>A0AAX4K2U8</accession>
<evidence type="ECO:0000259" key="2">
    <source>
        <dbReference type="PROSITE" id="PS50172"/>
    </source>
</evidence>
<reference evidence="3 4" key="1">
    <citation type="submission" date="2024-01" db="EMBL/GenBank/DDBJ databases">
        <title>Comparative genomics of Cryptococcus and Kwoniella reveals pathogenesis evolution and contrasting modes of karyotype evolution via chromosome fusion or intercentromeric recombination.</title>
        <authorList>
            <person name="Coelho M.A."/>
            <person name="David-Palma M."/>
            <person name="Shea T."/>
            <person name="Bowers K."/>
            <person name="McGinley-Smith S."/>
            <person name="Mohammad A.W."/>
            <person name="Gnirke A."/>
            <person name="Yurkov A.M."/>
            <person name="Nowrousian M."/>
            <person name="Sun S."/>
            <person name="Cuomo C.A."/>
            <person name="Heitman J."/>
        </authorList>
    </citation>
    <scope>NUCLEOTIDE SEQUENCE [LARGE SCALE GENOMIC DNA]</scope>
    <source>
        <strain evidence="3 4">CBS 6074</strain>
    </source>
</reference>
<dbReference type="GeneID" id="91097644"/>
<dbReference type="Gene3D" id="3.40.50.10190">
    <property type="entry name" value="BRCT domain"/>
    <property type="match status" value="1"/>
</dbReference>
<gene>
    <name evidence="3" type="ORF">L201_006975</name>
</gene>
<evidence type="ECO:0000313" key="4">
    <source>
        <dbReference type="Proteomes" id="UP001355207"/>
    </source>
</evidence>
<feature type="compositionally biased region" description="Polar residues" evidence="1">
    <location>
        <begin position="417"/>
        <end position="426"/>
    </location>
</feature>
<feature type="region of interest" description="Disordered" evidence="1">
    <location>
        <begin position="355"/>
        <end position="470"/>
    </location>
</feature>
<name>A0AAX4K2U8_9TREE</name>
<keyword evidence="4" id="KW-1185">Reference proteome</keyword>
<feature type="domain" description="BRCT" evidence="2">
    <location>
        <begin position="33"/>
        <end position="107"/>
    </location>
</feature>
<dbReference type="EMBL" id="CP144106">
    <property type="protein sequence ID" value="WWC92021.1"/>
    <property type="molecule type" value="Genomic_DNA"/>
</dbReference>
<dbReference type="Proteomes" id="UP001355207">
    <property type="component" value="Chromosome 9"/>
</dbReference>
<feature type="region of interest" description="Disordered" evidence="1">
    <location>
        <begin position="169"/>
        <end position="242"/>
    </location>
</feature>
<protein>
    <recommendedName>
        <fullName evidence="2">BRCT domain-containing protein</fullName>
    </recommendedName>
</protein>
<evidence type="ECO:0000313" key="3">
    <source>
        <dbReference type="EMBL" id="WWC92021.1"/>
    </source>
</evidence>